<proteinExistence type="inferred from homology"/>
<comment type="similarity">
    <text evidence="2 9">Belongs to the anion exchanger (TC 2.A.31) family.</text>
</comment>
<feature type="transmembrane region" description="Helical" evidence="9">
    <location>
        <begin position="730"/>
        <end position="749"/>
    </location>
</feature>
<dbReference type="PANTHER" id="PTHR11453">
    <property type="entry name" value="ANION EXCHANGE PROTEIN"/>
    <property type="match status" value="1"/>
</dbReference>
<feature type="transmembrane region" description="Helical" evidence="9">
    <location>
        <begin position="341"/>
        <end position="360"/>
    </location>
</feature>
<evidence type="ECO:0000256" key="7">
    <source>
        <dbReference type="ARBA" id="ARBA00023065"/>
    </source>
</evidence>
<feature type="transmembrane region" description="Helical" evidence="9">
    <location>
        <begin position="397"/>
        <end position="417"/>
    </location>
</feature>
<dbReference type="GO" id="GO:0016323">
    <property type="term" value="C:basolateral plasma membrane"/>
    <property type="evidence" value="ECO:0007669"/>
    <property type="project" value="UniProtKB-SubCell"/>
</dbReference>
<feature type="transmembrane region" description="Helical" evidence="9">
    <location>
        <begin position="618"/>
        <end position="642"/>
    </location>
</feature>
<feature type="region of interest" description="Disordered" evidence="10">
    <location>
        <begin position="242"/>
        <end position="265"/>
    </location>
</feature>
<dbReference type="InterPro" id="IPR003024">
    <property type="entry name" value="Na/HCO3_transpt"/>
</dbReference>
<evidence type="ECO:0000256" key="9">
    <source>
        <dbReference type="RuleBase" id="RU362035"/>
    </source>
</evidence>
<keyword evidence="3 9" id="KW-0813">Transport</keyword>
<feature type="transmembrane region" description="Helical" evidence="9">
    <location>
        <begin position="312"/>
        <end position="334"/>
    </location>
</feature>
<keyword evidence="14" id="KW-1185">Reference proteome</keyword>
<feature type="compositionally biased region" description="Basic and acidic residues" evidence="10">
    <location>
        <begin position="251"/>
        <end position="265"/>
    </location>
</feature>
<keyword evidence="8 9" id="KW-0472">Membrane</keyword>
<dbReference type="GO" id="GO:0051453">
    <property type="term" value="P:regulation of intracellular pH"/>
    <property type="evidence" value="ECO:0007669"/>
    <property type="project" value="TreeGrafter"/>
</dbReference>
<feature type="compositionally biased region" description="Polar residues" evidence="10">
    <location>
        <begin position="32"/>
        <end position="41"/>
    </location>
</feature>
<dbReference type="AlphaFoldDB" id="A0A7R9BWG3"/>
<feature type="compositionally biased region" description="Acidic residues" evidence="10">
    <location>
        <begin position="44"/>
        <end position="53"/>
    </location>
</feature>
<evidence type="ECO:0000256" key="3">
    <source>
        <dbReference type="ARBA" id="ARBA00022448"/>
    </source>
</evidence>
<dbReference type="Proteomes" id="UP000678499">
    <property type="component" value="Unassembled WGS sequence"/>
</dbReference>
<dbReference type="GO" id="GO:0008509">
    <property type="term" value="F:monoatomic anion transmembrane transporter activity"/>
    <property type="evidence" value="ECO:0007669"/>
    <property type="project" value="InterPro"/>
</dbReference>
<evidence type="ECO:0000256" key="10">
    <source>
        <dbReference type="SAM" id="MobiDB-lite"/>
    </source>
</evidence>
<evidence type="ECO:0000313" key="13">
    <source>
        <dbReference type="EMBL" id="CAD7281903.1"/>
    </source>
</evidence>
<keyword evidence="4" id="KW-1003">Cell membrane</keyword>
<dbReference type="Pfam" id="PF07565">
    <property type="entry name" value="Band_3_cyto"/>
    <property type="match status" value="1"/>
</dbReference>
<dbReference type="FunFam" id="1.10.287.570:FF:000001">
    <property type="entry name" value="Anion exchange protein"/>
    <property type="match status" value="1"/>
</dbReference>
<dbReference type="SUPFAM" id="SSF55804">
    <property type="entry name" value="Phoshotransferase/anion transport protein"/>
    <property type="match status" value="1"/>
</dbReference>
<feature type="compositionally biased region" description="Basic and acidic residues" evidence="10">
    <location>
        <begin position="933"/>
        <end position="968"/>
    </location>
</feature>
<sequence length="992" mass="110542">MIRKNIQKYAKRKNVPASKEAGPQDRIRMRTTKTWAGTSMGSMEDYDLEDSELTAETGGSNAPPTPTPCASRATGPNLLLPPSASGTSEQSSSLEPSATAVSLQNGSLSDVNDGGMTKANTHFMRKLPPDVEASNIMIGELDFLERPIMAFIRLNNSTLLGDLTEVPVPTRFLCFVLGPPDGRSSRYREIGRSMATLMSDEIFHVIAYKAKRRDHLLAGLDEFLDSVTILPPGEWDPAIRIEPPNSIPSQEPRKHGDVQKEKIDEEDLERKLREEAGLTRTGRLFGGLINDVKRKWPWYLSDFTDALSVQCVASWIFLYFACLTPIITFGGLLGEATGNNMAAMESLVSGAVVGVTYALFSGQPLTILGSTGPVLVFETILYDFCSRNEWEYLSFRMCIGIWVGILLVLMVALDLSYTVCYITRFTEENFACLIAFIFIYKVSQARQLNAIEKVILIGEKYPINTSGHFPDYTCRCNSTNETIQAQLRNDDPFNGQWGLAPKDECELKYDGILFGSGCDTPVYQPDVFLMSILLFMGTFTVSVILKNIRSARFFPTKVRSVMSDFAVIIAIGSMSLLDYVVNIKTPKLTVPSTFAPTLPDRGWVVTPLGGKNPFWSPLAAFLPALLAVILIFMDQQITAVIVNRKENRLKVRLEIIWRPQLTTREQKGCGYHLDLFVLALLIIVCSCMGIPWFVAATVLSINHVNSLKMESECAAPGEKPQFLGVREQRVTPLLIFLTIGLSVFLTSVLKHIPMPVLFGVFLYMGVSSLNGLQFFDRLMIMFMPPKYQPDYYFLRQVPLKRVHIFTLIQLVCFAVLWIIKSFKQTSILFPIMLVVMIAVRKILDFQFKPEELKVLDDLMPDFKRRTIEEKDEDEDGADDGDIPPDGKLGSLRMGPSGNLSIPLANGNIMKIPANVINISEELDKSGVWKHVNSENDLRANGKGESKARNRAANEKGSSDEHKRLSHVPEEDEDDVGITIKLVLVNHSAAATF</sequence>
<reference evidence="13" key="1">
    <citation type="submission" date="2020-11" db="EMBL/GenBank/DDBJ databases">
        <authorList>
            <person name="Tran Van P."/>
        </authorList>
    </citation>
    <scope>NUCLEOTIDE SEQUENCE</scope>
</reference>
<keyword evidence="5 9" id="KW-0812">Transmembrane</keyword>
<dbReference type="PRINTS" id="PR01232">
    <property type="entry name" value="NAHCO3TRSPRT"/>
</dbReference>
<feature type="region of interest" description="Disordered" evidence="10">
    <location>
        <begin position="867"/>
        <end position="893"/>
    </location>
</feature>
<dbReference type="NCBIfam" id="TIGR00834">
    <property type="entry name" value="ae"/>
    <property type="match status" value="1"/>
</dbReference>
<dbReference type="InterPro" id="IPR013769">
    <property type="entry name" value="Band3_cytoplasmic_dom"/>
</dbReference>
<dbReference type="InterPro" id="IPR011531">
    <property type="entry name" value="HCO3_transpt-like_TM_dom"/>
</dbReference>
<dbReference type="GO" id="GO:0005452">
    <property type="term" value="F:solute:inorganic anion antiporter activity"/>
    <property type="evidence" value="ECO:0007669"/>
    <property type="project" value="InterPro"/>
</dbReference>
<feature type="region of interest" description="Disordered" evidence="10">
    <location>
        <begin position="1"/>
        <end position="112"/>
    </location>
</feature>
<evidence type="ECO:0000256" key="2">
    <source>
        <dbReference type="ARBA" id="ARBA00010993"/>
    </source>
</evidence>
<dbReference type="PRINTS" id="PR01231">
    <property type="entry name" value="HCO3TRNSPORT"/>
</dbReference>
<evidence type="ECO:0000256" key="4">
    <source>
        <dbReference type="ARBA" id="ARBA00022475"/>
    </source>
</evidence>
<dbReference type="EMBL" id="OA885310">
    <property type="protein sequence ID" value="CAD7281903.1"/>
    <property type="molecule type" value="Genomic_DNA"/>
</dbReference>
<feature type="transmembrane region" description="Helical" evidence="9">
    <location>
        <begin position="756"/>
        <end position="775"/>
    </location>
</feature>
<dbReference type="Gene3D" id="3.40.930.10">
    <property type="entry name" value="Mannitol-specific EII, Chain A"/>
    <property type="match status" value="1"/>
</dbReference>
<keyword evidence="7 9" id="KW-0406">Ion transport</keyword>
<feature type="domain" description="Bicarbonate transporter-like transmembrane" evidence="11">
    <location>
        <begin position="283"/>
        <end position="860"/>
    </location>
</feature>
<evidence type="ECO:0000256" key="1">
    <source>
        <dbReference type="ARBA" id="ARBA00004554"/>
    </source>
</evidence>
<feature type="compositionally biased region" description="Basic residues" evidence="10">
    <location>
        <begin position="1"/>
        <end position="14"/>
    </location>
</feature>
<feature type="transmembrane region" description="Helical" evidence="9">
    <location>
        <begin position="565"/>
        <end position="583"/>
    </location>
</feature>
<keyword evidence="6 9" id="KW-1133">Transmembrane helix</keyword>
<accession>A0A7R9BWG3</accession>
<feature type="transmembrane region" description="Helical" evidence="9">
    <location>
        <begin position="675"/>
        <end position="701"/>
    </location>
</feature>
<comment type="subcellular location">
    <subcellularLocation>
        <location evidence="1">Basolateral cell membrane</location>
        <topology evidence="1">Multi-pass membrane protein</topology>
    </subcellularLocation>
    <subcellularLocation>
        <location evidence="9">Membrane</location>
        <topology evidence="9">Multi-pass membrane protein</topology>
    </subcellularLocation>
</comment>
<dbReference type="PANTHER" id="PTHR11453:SF36">
    <property type="entry name" value="ANION EXCHANGE PROTEIN"/>
    <property type="match status" value="1"/>
</dbReference>
<protein>
    <recommendedName>
        <fullName evidence="9">Anion exchange protein</fullName>
    </recommendedName>
</protein>
<evidence type="ECO:0000259" key="12">
    <source>
        <dbReference type="Pfam" id="PF07565"/>
    </source>
</evidence>
<evidence type="ECO:0000259" key="11">
    <source>
        <dbReference type="Pfam" id="PF00955"/>
    </source>
</evidence>
<feature type="domain" description="Band 3 cytoplasmic" evidence="12">
    <location>
        <begin position="96"/>
        <end position="237"/>
    </location>
</feature>
<dbReference type="Pfam" id="PF00955">
    <property type="entry name" value="HCO3_cotransp"/>
    <property type="match status" value="1"/>
</dbReference>
<evidence type="ECO:0000256" key="6">
    <source>
        <dbReference type="ARBA" id="ARBA00022989"/>
    </source>
</evidence>
<feature type="transmembrane region" description="Helical" evidence="9">
    <location>
        <begin position="802"/>
        <end position="819"/>
    </location>
</feature>
<dbReference type="EMBL" id="CAJPEX010003273">
    <property type="protein sequence ID" value="CAG0922055.1"/>
    <property type="molecule type" value="Genomic_DNA"/>
</dbReference>
<feature type="region of interest" description="Disordered" evidence="10">
    <location>
        <begin position="933"/>
        <end position="971"/>
    </location>
</feature>
<dbReference type="InterPro" id="IPR003020">
    <property type="entry name" value="HCO3_transpt_euk"/>
</dbReference>
<feature type="transmembrane region" description="Helical" evidence="9">
    <location>
        <begin position="826"/>
        <end position="843"/>
    </location>
</feature>
<evidence type="ECO:0000256" key="5">
    <source>
        <dbReference type="ARBA" id="ARBA00022692"/>
    </source>
</evidence>
<gene>
    <name evidence="13" type="ORF">NMOB1V02_LOCUS9538</name>
</gene>
<evidence type="ECO:0000313" key="14">
    <source>
        <dbReference type="Proteomes" id="UP000678499"/>
    </source>
</evidence>
<feature type="compositionally biased region" description="Polar residues" evidence="10">
    <location>
        <begin position="84"/>
        <end position="110"/>
    </location>
</feature>
<dbReference type="OrthoDB" id="1735926at2759"/>
<dbReference type="InterPro" id="IPR016152">
    <property type="entry name" value="PTrfase/Anion_transptr"/>
</dbReference>
<organism evidence="13">
    <name type="scientific">Notodromas monacha</name>
    <dbReference type="NCBI Taxonomy" id="399045"/>
    <lineage>
        <taxon>Eukaryota</taxon>
        <taxon>Metazoa</taxon>
        <taxon>Ecdysozoa</taxon>
        <taxon>Arthropoda</taxon>
        <taxon>Crustacea</taxon>
        <taxon>Oligostraca</taxon>
        <taxon>Ostracoda</taxon>
        <taxon>Podocopa</taxon>
        <taxon>Podocopida</taxon>
        <taxon>Cypridocopina</taxon>
        <taxon>Cypridoidea</taxon>
        <taxon>Cyprididae</taxon>
        <taxon>Notodromas</taxon>
    </lineage>
</organism>
<evidence type="ECO:0000256" key="8">
    <source>
        <dbReference type="ARBA" id="ARBA00023136"/>
    </source>
</evidence>
<feature type="transmembrane region" description="Helical" evidence="9">
    <location>
        <begin position="527"/>
        <end position="545"/>
    </location>
</feature>
<dbReference type="Gene3D" id="1.10.287.570">
    <property type="entry name" value="Helical hairpin bin"/>
    <property type="match status" value="1"/>
</dbReference>
<dbReference type="GO" id="GO:0008510">
    <property type="term" value="F:sodium:bicarbonate symporter activity"/>
    <property type="evidence" value="ECO:0007669"/>
    <property type="project" value="TreeGrafter"/>
</dbReference>
<name>A0A7R9BWG3_9CRUS</name>
<feature type="compositionally biased region" description="Acidic residues" evidence="10">
    <location>
        <begin position="869"/>
        <end position="882"/>
    </location>
</feature>